<keyword evidence="2" id="KW-1185">Reference proteome</keyword>
<evidence type="ECO:0000313" key="1">
    <source>
        <dbReference type="EMBL" id="TWW09535.1"/>
    </source>
</evidence>
<dbReference type="EMBL" id="SRHE01000246">
    <property type="protein sequence ID" value="TWW09535.1"/>
    <property type="molecule type" value="Genomic_DNA"/>
</dbReference>
<name>A0A5C6M5U2_9PLAN</name>
<dbReference type="Proteomes" id="UP000321083">
    <property type="component" value="Unassembled WGS sequence"/>
</dbReference>
<gene>
    <name evidence="1" type="ORF">E3A20_13320</name>
</gene>
<sequence length="34" mass="3941">IVLEYTDEEFELVTEALKNHSGSKEQIFFKLLGL</sequence>
<evidence type="ECO:0000313" key="2">
    <source>
        <dbReference type="Proteomes" id="UP000321083"/>
    </source>
</evidence>
<comment type="caution">
    <text evidence="1">The sequence shown here is derived from an EMBL/GenBank/DDBJ whole genome shotgun (WGS) entry which is preliminary data.</text>
</comment>
<accession>A0A5C6M5U2</accession>
<feature type="non-terminal residue" evidence="1">
    <location>
        <position position="1"/>
    </location>
</feature>
<protein>
    <submittedName>
        <fullName evidence="1">Uncharacterized protein</fullName>
    </submittedName>
</protein>
<proteinExistence type="predicted"/>
<reference evidence="1 2" key="2">
    <citation type="submission" date="2019-08" db="EMBL/GenBank/DDBJ databases">
        <authorList>
            <person name="Henke P."/>
        </authorList>
    </citation>
    <scope>NUCLEOTIDE SEQUENCE [LARGE SCALE GENOMIC DNA]</scope>
    <source>
        <strain evidence="1">Phe10_nw2017</strain>
    </source>
</reference>
<dbReference type="AlphaFoldDB" id="A0A5C6M5U2"/>
<organism evidence="1 2">
    <name type="scientific">Planctomyces bekefii</name>
    <dbReference type="NCBI Taxonomy" id="1653850"/>
    <lineage>
        <taxon>Bacteria</taxon>
        <taxon>Pseudomonadati</taxon>
        <taxon>Planctomycetota</taxon>
        <taxon>Planctomycetia</taxon>
        <taxon>Planctomycetales</taxon>
        <taxon>Planctomycetaceae</taxon>
        <taxon>Planctomyces</taxon>
    </lineage>
</organism>
<reference evidence="1 2" key="1">
    <citation type="submission" date="2019-08" db="EMBL/GenBank/DDBJ databases">
        <title>100 year-old enigma solved: identification of Planctomyces bekefii, the type genus and species of the phylum Planctomycetes.</title>
        <authorList>
            <person name="Svetlana D.N."/>
            <person name="Overmann J."/>
        </authorList>
    </citation>
    <scope>NUCLEOTIDE SEQUENCE [LARGE SCALE GENOMIC DNA]</scope>
    <source>
        <strain evidence="1">Phe10_nw2017</strain>
    </source>
</reference>